<evidence type="ECO:0000256" key="7">
    <source>
        <dbReference type="SAM" id="Phobius"/>
    </source>
</evidence>
<dbReference type="PIRSF" id="PIRSF006603">
    <property type="entry name" value="DinF"/>
    <property type="match status" value="1"/>
</dbReference>
<evidence type="ECO:0000256" key="3">
    <source>
        <dbReference type="ARBA" id="ARBA00022475"/>
    </source>
</evidence>
<evidence type="ECO:0000256" key="1">
    <source>
        <dbReference type="ARBA" id="ARBA00004651"/>
    </source>
</evidence>
<keyword evidence="5 7" id="KW-1133">Transmembrane helix</keyword>
<dbReference type="InterPro" id="IPR002528">
    <property type="entry name" value="MATE_fam"/>
</dbReference>
<dbReference type="InterPro" id="IPR047135">
    <property type="entry name" value="YsiQ"/>
</dbReference>
<feature type="transmembrane region" description="Helical" evidence="7">
    <location>
        <begin position="134"/>
        <end position="156"/>
    </location>
</feature>
<feature type="transmembrane region" description="Helical" evidence="7">
    <location>
        <begin position="168"/>
        <end position="191"/>
    </location>
</feature>
<keyword evidence="2" id="KW-0813">Transport</keyword>
<dbReference type="InterPro" id="IPR048279">
    <property type="entry name" value="MdtK-like"/>
</dbReference>
<feature type="transmembrane region" description="Helical" evidence="7">
    <location>
        <begin position="389"/>
        <end position="409"/>
    </location>
</feature>
<feature type="transmembrane region" description="Helical" evidence="7">
    <location>
        <begin position="16"/>
        <end position="36"/>
    </location>
</feature>
<name>A0ABW0QY53_9BACL</name>
<dbReference type="NCBIfam" id="TIGR00797">
    <property type="entry name" value="matE"/>
    <property type="match status" value="1"/>
</dbReference>
<dbReference type="RefSeq" id="WP_378111595.1">
    <property type="nucleotide sequence ID" value="NZ_JBHSNC010000027.1"/>
</dbReference>
<gene>
    <name evidence="8" type="ORF">ACFPQ4_09575</name>
</gene>
<keyword evidence="9" id="KW-1185">Reference proteome</keyword>
<dbReference type="PANTHER" id="PTHR42925">
    <property type="entry name" value="MULTIDRUG AND TOXIN EFFLUX PROTEIN MATE FAMILY"/>
    <property type="match status" value="1"/>
</dbReference>
<dbReference type="PANTHER" id="PTHR42925:SF2">
    <property type="entry name" value="NA+ DRIVEN MULTIDRUG EFFLUX PUMP"/>
    <property type="match status" value="1"/>
</dbReference>
<dbReference type="EMBL" id="JBHSNC010000027">
    <property type="protein sequence ID" value="MFC5529698.1"/>
    <property type="molecule type" value="Genomic_DNA"/>
</dbReference>
<evidence type="ECO:0000256" key="2">
    <source>
        <dbReference type="ARBA" id="ARBA00022448"/>
    </source>
</evidence>
<accession>A0ABW0QY53</accession>
<dbReference type="CDD" id="cd13134">
    <property type="entry name" value="MATE_like_8"/>
    <property type="match status" value="1"/>
</dbReference>
<feature type="transmembrane region" description="Helical" evidence="7">
    <location>
        <begin position="56"/>
        <end position="78"/>
    </location>
</feature>
<feature type="transmembrane region" description="Helical" evidence="7">
    <location>
        <begin position="352"/>
        <end position="377"/>
    </location>
</feature>
<proteinExistence type="predicted"/>
<keyword evidence="6 7" id="KW-0472">Membrane</keyword>
<dbReference type="Pfam" id="PF01554">
    <property type="entry name" value="MatE"/>
    <property type="match status" value="2"/>
</dbReference>
<comment type="subcellular location">
    <subcellularLocation>
        <location evidence="1">Cell membrane</location>
        <topology evidence="1">Multi-pass membrane protein</topology>
    </subcellularLocation>
</comment>
<keyword evidence="3" id="KW-1003">Cell membrane</keyword>
<protein>
    <submittedName>
        <fullName evidence="8">MATE family efflux transporter</fullName>
    </submittedName>
</protein>
<evidence type="ECO:0000313" key="8">
    <source>
        <dbReference type="EMBL" id="MFC5529698.1"/>
    </source>
</evidence>
<feature type="transmembrane region" description="Helical" evidence="7">
    <location>
        <begin position="197"/>
        <end position="218"/>
    </location>
</feature>
<dbReference type="Proteomes" id="UP001596108">
    <property type="component" value="Unassembled WGS sequence"/>
</dbReference>
<evidence type="ECO:0000256" key="5">
    <source>
        <dbReference type="ARBA" id="ARBA00022989"/>
    </source>
</evidence>
<feature type="transmembrane region" description="Helical" evidence="7">
    <location>
        <begin position="415"/>
        <end position="437"/>
    </location>
</feature>
<feature type="transmembrane region" description="Helical" evidence="7">
    <location>
        <begin position="286"/>
        <end position="309"/>
    </location>
</feature>
<feature type="transmembrane region" description="Helical" evidence="7">
    <location>
        <begin position="99"/>
        <end position="122"/>
    </location>
</feature>
<evidence type="ECO:0000256" key="6">
    <source>
        <dbReference type="ARBA" id="ARBA00023136"/>
    </source>
</evidence>
<reference evidence="9" key="1">
    <citation type="journal article" date="2019" name="Int. J. Syst. Evol. Microbiol.">
        <title>The Global Catalogue of Microorganisms (GCM) 10K type strain sequencing project: providing services to taxonomists for standard genome sequencing and annotation.</title>
        <authorList>
            <consortium name="The Broad Institute Genomics Platform"/>
            <consortium name="The Broad Institute Genome Sequencing Center for Infectious Disease"/>
            <person name="Wu L."/>
            <person name="Ma J."/>
        </authorList>
    </citation>
    <scope>NUCLEOTIDE SEQUENCE [LARGE SCALE GENOMIC DNA]</scope>
    <source>
        <strain evidence="9">CGMCC 1.18578</strain>
    </source>
</reference>
<evidence type="ECO:0000256" key="4">
    <source>
        <dbReference type="ARBA" id="ARBA00022692"/>
    </source>
</evidence>
<comment type="caution">
    <text evidence="8">The sequence shown here is derived from an EMBL/GenBank/DDBJ whole genome shotgun (WGS) entry which is preliminary data.</text>
</comment>
<keyword evidence="4 7" id="KW-0812">Transmembrane</keyword>
<sequence>MGTVQPQQERRNTLSLWMLSWPIGIELLLQFLMGAVDTGMVSRLGDDSVSAVGLSNQVILSGMTLFSMINAGIGVVIARKWGGERKDEARRTSVLAVQANAVMGLIASIVFLFGASSILRLMGTPDSVRPLAESYLSIVGANTVIVLLHTVINTIVRNTGNTRSPMYVTLGMNGLHLALNYMLIFGVGMFLEMGIQGTAISTTISRIAALAVSVLLLWHTFRPHWVAKEWLRLDRPLLREVMQIGVPVSFTAISWGYSQVILISVISSMGAASLAAYSYIQTIQQFIWVIAAALGTGLQIRIGQLYGAAKHGEVNKSLSRATGVGVGLCLLVSAILFGMGEPILSLFTADAGIKRICLPILALFIGYQPLRVIGYCVSGSLNVVGEARFVAALSVFGMWALTAGGAYVLGVTAGWGLMGAFVALVCDEVVRSAAFLIRWRRRSRALPASYGNQIREGLFR</sequence>
<evidence type="ECO:0000313" key="9">
    <source>
        <dbReference type="Proteomes" id="UP001596108"/>
    </source>
</evidence>
<organism evidence="8 9">
    <name type="scientific">Cohnella yongneupensis</name>
    <dbReference type="NCBI Taxonomy" id="425006"/>
    <lineage>
        <taxon>Bacteria</taxon>
        <taxon>Bacillati</taxon>
        <taxon>Bacillota</taxon>
        <taxon>Bacilli</taxon>
        <taxon>Bacillales</taxon>
        <taxon>Paenibacillaceae</taxon>
        <taxon>Cohnella</taxon>
    </lineage>
</organism>
<feature type="transmembrane region" description="Helical" evidence="7">
    <location>
        <begin position="321"/>
        <end position="340"/>
    </location>
</feature>